<dbReference type="RefSeq" id="WP_021621419.1">
    <property type="nucleotide sequence ID" value="NZ_KE952776.1"/>
</dbReference>
<keyword evidence="1" id="KW-1133">Transmembrane helix</keyword>
<dbReference type="Proteomes" id="UP000016511">
    <property type="component" value="Unassembled WGS sequence"/>
</dbReference>
<keyword evidence="1" id="KW-0812">Transmembrane</keyword>
<accession>U1XA48</accession>
<dbReference type="PATRIC" id="fig|649747.3.peg.66"/>
<dbReference type="eggNOG" id="ENOG502Z81N">
    <property type="taxonomic scope" value="Bacteria"/>
</dbReference>
<dbReference type="InterPro" id="IPR045535">
    <property type="entry name" value="ThsA_Macro"/>
</dbReference>
<feature type="domain" description="Thoeris protein ThsA Macro" evidence="2">
    <location>
        <begin position="80"/>
        <end position="263"/>
    </location>
</feature>
<feature type="transmembrane region" description="Helical" evidence="1">
    <location>
        <begin position="44"/>
        <end position="63"/>
    </location>
</feature>
<dbReference type="Pfam" id="PF20016">
    <property type="entry name" value="ThsA_Macro"/>
    <property type="match status" value="1"/>
</dbReference>
<reference evidence="3 4" key="1">
    <citation type="submission" date="2013-08" db="EMBL/GenBank/DDBJ databases">
        <authorList>
            <person name="Weinstock G."/>
            <person name="Sodergren E."/>
            <person name="Wylie T."/>
            <person name="Fulton L."/>
            <person name="Fulton R."/>
            <person name="Fronick C."/>
            <person name="O'Laughlin M."/>
            <person name="Godfrey J."/>
            <person name="Miner T."/>
            <person name="Herter B."/>
            <person name="Appelbaum E."/>
            <person name="Cordes M."/>
            <person name="Lek S."/>
            <person name="Wollam A."/>
            <person name="Pepin K.H."/>
            <person name="Palsikar V.B."/>
            <person name="Mitreva M."/>
            <person name="Wilson R.K."/>
        </authorList>
    </citation>
    <scope>NUCLEOTIDE SEQUENCE [LARGE SCALE GENOMIC DNA]</scope>
    <source>
        <strain evidence="3 4">ATCC 12856</strain>
    </source>
</reference>
<evidence type="ECO:0000313" key="4">
    <source>
        <dbReference type="Proteomes" id="UP000016511"/>
    </source>
</evidence>
<sequence>MWKLKEIVKDKDFWISSWAIPGALFGIATTLLTFIEFDNNFNKFYILIGLVILSFILILFKLIKSLCLKKIKLNIDGSEIEIKKGDIFTFPRNIYKVIAFNEFFDTEVDDQIISRTSLNGQYLNRFYSDTSDLDKRIIQDPRMQLRIVEKDVNRPLGGKKTRYRLGSVYKDIDFFLVAFSKFDNENKANLKLHEYANCLINFWNEVNGLYAQQEVVVPLLGSGITRHKDFNANSHQLLEVMLWTFKISKVKFREPSKVTILLHEKHHKEINFYKLKEFEKNGI</sequence>
<feature type="transmembrane region" description="Helical" evidence="1">
    <location>
        <begin position="12"/>
        <end position="32"/>
    </location>
</feature>
<proteinExistence type="predicted"/>
<dbReference type="AlphaFoldDB" id="U1XA48"/>
<dbReference type="STRING" id="649747.HMPREF0083_00074"/>
<comment type="caution">
    <text evidence="3">The sequence shown here is derived from an EMBL/GenBank/DDBJ whole genome shotgun (WGS) entry which is preliminary data.</text>
</comment>
<keyword evidence="1" id="KW-0472">Membrane</keyword>
<organism evidence="3 4">
    <name type="scientific">Aneurinibacillus aneurinilyticus ATCC 12856</name>
    <dbReference type="NCBI Taxonomy" id="649747"/>
    <lineage>
        <taxon>Bacteria</taxon>
        <taxon>Bacillati</taxon>
        <taxon>Bacillota</taxon>
        <taxon>Bacilli</taxon>
        <taxon>Bacillales</taxon>
        <taxon>Paenibacillaceae</taxon>
        <taxon>Aneurinibacillus group</taxon>
        <taxon>Aneurinibacillus</taxon>
    </lineage>
</organism>
<dbReference type="EMBL" id="AWSJ01000005">
    <property type="protein sequence ID" value="ERI11820.1"/>
    <property type="molecule type" value="Genomic_DNA"/>
</dbReference>
<gene>
    <name evidence="3" type="ORF">HMPREF0083_00074</name>
</gene>
<keyword evidence="4" id="KW-1185">Reference proteome</keyword>
<evidence type="ECO:0000259" key="2">
    <source>
        <dbReference type="Pfam" id="PF20016"/>
    </source>
</evidence>
<evidence type="ECO:0000256" key="1">
    <source>
        <dbReference type="SAM" id="Phobius"/>
    </source>
</evidence>
<dbReference type="GeneID" id="92839085"/>
<evidence type="ECO:0000313" key="3">
    <source>
        <dbReference type="EMBL" id="ERI11820.1"/>
    </source>
</evidence>
<name>U1XA48_ANEAE</name>
<dbReference type="HOGENOM" id="CLU_083562_0_0_9"/>
<protein>
    <recommendedName>
        <fullName evidence="2">Thoeris protein ThsA Macro domain-containing protein</fullName>
    </recommendedName>
</protein>